<proteinExistence type="predicted"/>
<keyword evidence="2" id="KW-1185">Reference proteome</keyword>
<accession>A0A328DPR2</accession>
<dbReference type="Proteomes" id="UP000249390">
    <property type="component" value="Unassembled WGS sequence"/>
</dbReference>
<dbReference type="EMBL" id="NQVE01000114">
    <property type="protein sequence ID" value="RAL47647.1"/>
    <property type="molecule type" value="Genomic_DNA"/>
</dbReference>
<dbReference type="AlphaFoldDB" id="A0A328DPR2"/>
<evidence type="ECO:0000313" key="2">
    <source>
        <dbReference type="Proteomes" id="UP000249390"/>
    </source>
</evidence>
<protein>
    <submittedName>
        <fullName evidence="1">Uncharacterized protein</fullName>
    </submittedName>
</protein>
<reference evidence="1 2" key="1">
    <citation type="submission" date="2018-06" db="EMBL/GenBank/DDBJ databases">
        <title>The Genome of Cuscuta australis (Dodder) Provides Insight into the Evolution of Plant Parasitism.</title>
        <authorList>
            <person name="Liu H."/>
        </authorList>
    </citation>
    <scope>NUCLEOTIDE SEQUENCE [LARGE SCALE GENOMIC DNA]</scope>
    <source>
        <strain evidence="2">cv. Yunnan</strain>
        <tissue evidence="1">Vines</tissue>
    </source>
</reference>
<organism evidence="1 2">
    <name type="scientific">Cuscuta australis</name>
    <dbReference type="NCBI Taxonomy" id="267555"/>
    <lineage>
        <taxon>Eukaryota</taxon>
        <taxon>Viridiplantae</taxon>
        <taxon>Streptophyta</taxon>
        <taxon>Embryophyta</taxon>
        <taxon>Tracheophyta</taxon>
        <taxon>Spermatophyta</taxon>
        <taxon>Magnoliopsida</taxon>
        <taxon>eudicotyledons</taxon>
        <taxon>Gunneridae</taxon>
        <taxon>Pentapetalae</taxon>
        <taxon>asterids</taxon>
        <taxon>lamiids</taxon>
        <taxon>Solanales</taxon>
        <taxon>Convolvulaceae</taxon>
        <taxon>Cuscuteae</taxon>
        <taxon>Cuscuta</taxon>
        <taxon>Cuscuta subgen. Grammica</taxon>
        <taxon>Cuscuta sect. Cleistogrammica</taxon>
    </lineage>
</organism>
<gene>
    <name evidence="1" type="ORF">DM860_011385</name>
</gene>
<evidence type="ECO:0000313" key="1">
    <source>
        <dbReference type="EMBL" id="RAL47647.1"/>
    </source>
</evidence>
<name>A0A328DPR2_9ASTE</name>
<sequence>MLGQRDAVARLHAPLLQCLASARRTPPRRKLSRLQVPESRRLTFCCMINFILAGKIGFAQTPRVARKDLVCE</sequence>
<comment type="caution">
    <text evidence="1">The sequence shown here is derived from an EMBL/GenBank/DDBJ whole genome shotgun (WGS) entry which is preliminary data.</text>
</comment>